<dbReference type="PROSITE" id="PS51257">
    <property type="entry name" value="PROKAR_LIPOPROTEIN"/>
    <property type="match status" value="1"/>
</dbReference>
<reference evidence="1" key="1">
    <citation type="journal article" date="2014" name="Genome Announc.">
        <title>Draft Genome Sequences of Marine Flavobacterium Nonlabens Strains NR17, NR24, NR27, NR32, NR33, and Ara13.</title>
        <authorList>
            <person name="Nakanishi M."/>
            <person name="Meirelles P."/>
            <person name="Suzuki R."/>
            <person name="Takatani N."/>
            <person name="Mino S."/>
            <person name="Suda W."/>
            <person name="Oshima K."/>
            <person name="Hattori M."/>
            <person name="Ohkuma M."/>
            <person name="Hosokawa M."/>
            <person name="Miyashita K."/>
            <person name="Thompson F.L."/>
            <person name="Niwa A."/>
            <person name="Sawabe T."/>
            <person name="Sawabe T."/>
        </authorList>
    </citation>
    <scope>NUCLEOTIDE SEQUENCE [LARGE SCALE GENOMIC DNA]</scope>
    <source>
        <strain evidence="1">JCM 19294</strain>
    </source>
</reference>
<protein>
    <submittedName>
        <fullName evidence="1">Uncharacterized protein</fullName>
    </submittedName>
</protein>
<organism evidence="1 2">
    <name type="scientific">Nonlabens tegetincola</name>
    <dbReference type="NCBI Taxonomy" id="323273"/>
    <lineage>
        <taxon>Bacteria</taxon>
        <taxon>Pseudomonadati</taxon>
        <taxon>Bacteroidota</taxon>
        <taxon>Flavobacteriia</taxon>
        <taxon>Flavobacteriales</taxon>
        <taxon>Flavobacteriaceae</taxon>
        <taxon>Nonlabens</taxon>
    </lineage>
</organism>
<dbReference type="AlphaFoldDB" id="A0A090Q0N9"/>
<dbReference type="Proteomes" id="UP000029221">
    <property type="component" value="Unassembled WGS sequence"/>
</dbReference>
<evidence type="ECO:0000313" key="1">
    <source>
        <dbReference type="EMBL" id="GAK96575.1"/>
    </source>
</evidence>
<gene>
    <name evidence="1" type="ORF">JCM19294_2088</name>
</gene>
<evidence type="ECO:0000313" key="2">
    <source>
        <dbReference type="Proteomes" id="UP000029221"/>
    </source>
</evidence>
<dbReference type="RefSeq" id="WP_152557378.1">
    <property type="nucleotide sequence ID" value="NZ_BBML01000002.1"/>
</dbReference>
<comment type="caution">
    <text evidence="1">The sequence shown here is derived from an EMBL/GenBank/DDBJ whole genome shotgun (WGS) entry which is preliminary data.</text>
</comment>
<sequence>MKNHYVLILTFIIIILTACKSDEDKINYIVPIQAENLAVDIEEALNNYDADFLKDNFNVNSFTKKISFKKIPKHTRSSVVYFLRRLVRDALGSIAETNKLNNQKTELIELYQKDNAVRAIYSISDSTGTSADNVVFYLQPNNQGDYYIANHYHVASGYSISQLIQSALSMQVDVPLGKQLEMMDAYQTLAEARHQLNSGNPDGALDLVREIKSPYSNYVILRSGIIQVLLLIDNNELIYEKLNYEIEFNPNEVSKKYYLYYLSLLNDQDRDDLSEEQLDALTDYSEVLFTH</sequence>
<keyword evidence="2" id="KW-1185">Reference proteome</keyword>
<dbReference type="EMBL" id="BBML01000002">
    <property type="protein sequence ID" value="GAK96575.1"/>
    <property type="molecule type" value="Genomic_DNA"/>
</dbReference>
<dbReference type="STRING" id="319236.BST91_07485"/>
<name>A0A090Q0N9_9FLAO</name>
<proteinExistence type="predicted"/>
<dbReference type="eggNOG" id="ENOG5030ZJ7">
    <property type="taxonomic scope" value="Bacteria"/>
</dbReference>
<accession>A0A090Q0N9</accession>